<proteinExistence type="predicted"/>
<reference evidence="1 2" key="1">
    <citation type="submission" date="2019-10" db="EMBL/GenBank/DDBJ databases">
        <authorList>
            <person name="Karimi E."/>
        </authorList>
    </citation>
    <scope>NUCLEOTIDE SEQUENCE [LARGE SCALE GENOMIC DNA]</scope>
    <source>
        <strain evidence="1">Sphingobacterium sp. 8BC</strain>
    </source>
</reference>
<organism evidence="1 2">
    <name type="scientific">Sphingobacterium multivorum</name>
    <dbReference type="NCBI Taxonomy" id="28454"/>
    <lineage>
        <taxon>Bacteria</taxon>
        <taxon>Pseudomonadati</taxon>
        <taxon>Bacteroidota</taxon>
        <taxon>Sphingobacteriia</taxon>
        <taxon>Sphingobacteriales</taxon>
        <taxon>Sphingobacteriaceae</taxon>
        <taxon>Sphingobacterium</taxon>
    </lineage>
</organism>
<dbReference type="AlphaFoldDB" id="A0A653YSS5"/>
<protein>
    <submittedName>
        <fullName evidence="1">Uncharacterized protein</fullName>
    </submittedName>
</protein>
<evidence type="ECO:0000313" key="2">
    <source>
        <dbReference type="Proteomes" id="UP000432350"/>
    </source>
</evidence>
<accession>A0A653YSS5</accession>
<name>A0A653YSS5_SPHMU</name>
<gene>
    <name evidence="1" type="ORF">SPHINGO8BC_110274</name>
</gene>
<sequence>MLQINVNRVNGQGVVCFPKEARLPKKTLNIVPVDLAVMIWEREVRSYILDRIRKWVVSRQNNLKACKRLDGRRAAAIDKLLLMIANNMESSLKSVCAKVVRNMDFIKLLAPHKESKFFPLFSETIAPIVLWCAEFKEINQIK</sequence>
<dbReference type="EMBL" id="CABWMV010000003">
    <property type="protein sequence ID" value="VXC45376.1"/>
    <property type="molecule type" value="Genomic_DNA"/>
</dbReference>
<evidence type="ECO:0000313" key="1">
    <source>
        <dbReference type="EMBL" id="VXC45376.1"/>
    </source>
</evidence>
<dbReference type="RefSeq" id="WP_159333278.1">
    <property type="nucleotide sequence ID" value="NZ_LR733857.1"/>
</dbReference>
<dbReference type="Proteomes" id="UP000432350">
    <property type="component" value="Unassembled WGS sequence"/>
</dbReference>